<dbReference type="SUPFAM" id="SSF141371">
    <property type="entry name" value="PilZ domain-like"/>
    <property type="match status" value="1"/>
</dbReference>
<evidence type="ECO:0000259" key="2">
    <source>
        <dbReference type="PROSITE" id="PS50943"/>
    </source>
</evidence>
<dbReference type="CDD" id="cd00093">
    <property type="entry name" value="HTH_XRE"/>
    <property type="match status" value="1"/>
</dbReference>
<name>A0ABQ1SAK0_9SPHN</name>
<evidence type="ECO:0000313" key="3">
    <source>
        <dbReference type="EMBL" id="GGD98813.1"/>
    </source>
</evidence>
<dbReference type="SUPFAM" id="SSF47413">
    <property type="entry name" value="lambda repressor-like DNA-binding domains"/>
    <property type="match status" value="1"/>
</dbReference>
<dbReference type="Proteomes" id="UP000619041">
    <property type="component" value="Unassembled WGS sequence"/>
</dbReference>
<dbReference type="InterPro" id="IPR009875">
    <property type="entry name" value="PilZ_domain"/>
</dbReference>
<dbReference type="SMART" id="SM00530">
    <property type="entry name" value="HTH_XRE"/>
    <property type="match status" value="1"/>
</dbReference>
<dbReference type="PANTHER" id="PTHR46797:SF1">
    <property type="entry name" value="METHYLPHOSPHONATE SYNTHASE"/>
    <property type="match status" value="1"/>
</dbReference>
<evidence type="ECO:0000313" key="4">
    <source>
        <dbReference type="Proteomes" id="UP000619041"/>
    </source>
</evidence>
<dbReference type="Gene3D" id="1.10.260.40">
    <property type="entry name" value="lambda repressor-like DNA-binding domains"/>
    <property type="match status" value="1"/>
</dbReference>
<sequence>MTFEARFEEDSANRRGAARRTLRLGVAGRFSRGGEIPVTVHNISATGLLIETRAPLVQGEVFAVELPEAGERSAEVIWTSAPMFGCQLTEPLDSAALSAAQLRGDALEPGEDRRDAENFGSRLHRLRTERGLSLGDIASRLGVSKPTVWAWEHGKSRPVERRLTALAAALGVTPAGLEPAPSGPSEELEQNRRRIAAAYGVEPVRVRIMIEL</sequence>
<gene>
    <name evidence="3" type="ORF">GCM10011515_18340</name>
</gene>
<dbReference type="InterPro" id="IPR010982">
    <property type="entry name" value="Lambda_DNA-bd_dom_sf"/>
</dbReference>
<dbReference type="PANTHER" id="PTHR46797">
    <property type="entry name" value="HTH-TYPE TRANSCRIPTIONAL REGULATOR"/>
    <property type="match status" value="1"/>
</dbReference>
<protein>
    <recommendedName>
        <fullName evidence="2">HTH cro/C1-type domain-containing protein</fullName>
    </recommendedName>
</protein>
<dbReference type="InterPro" id="IPR050807">
    <property type="entry name" value="TransReg_Diox_bact_type"/>
</dbReference>
<dbReference type="EMBL" id="BMKL01000001">
    <property type="protein sequence ID" value="GGD98813.1"/>
    <property type="molecule type" value="Genomic_DNA"/>
</dbReference>
<feature type="domain" description="HTH cro/C1-type" evidence="2">
    <location>
        <begin position="123"/>
        <end position="177"/>
    </location>
</feature>
<dbReference type="InterPro" id="IPR001387">
    <property type="entry name" value="Cro/C1-type_HTH"/>
</dbReference>
<organism evidence="3 4">
    <name type="scientific">Tsuneonella deserti</name>
    <dbReference type="NCBI Taxonomy" id="2035528"/>
    <lineage>
        <taxon>Bacteria</taxon>
        <taxon>Pseudomonadati</taxon>
        <taxon>Pseudomonadota</taxon>
        <taxon>Alphaproteobacteria</taxon>
        <taxon>Sphingomonadales</taxon>
        <taxon>Erythrobacteraceae</taxon>
        <taxon>Tsuneonella</taxon>
    </lineage>
</organism>
<reference evidence="4" key="1">
    <citation type="journal article" date="2019" name="Int. J. Syst. Evol. Microbiol.">
        <title>The Global Catalogue of Microorganisms (GCM) 10K type strain sequencing project: providing services to taxonomists for standard genome sequencing and annotation.</title>
        <authorList>
            <consortium name="The Broad Institute Genomics Platform"/>
            <consortium name="The Broad Institute Genome Sequencing Center for Infectious Disease"/>
            <person name="Wu L."/>
            <person name="Ma J."/>
        </authorList>
    </citation>
    <scope>NUCLEOTIDE SEQUENCE [LARGE SCALE GENOMIC DNA]</scope>
    <source>
        <strain evidence="4">CGMCC 1.15959</strain>
    </source>
</reference>
<comment type="caution">
    <text evidence="3">The sequence shown here is derived from an EMBL/GenBank/DDBJ whole genome shotgun (WGS) entry which is preliminary data.</text>
</comment>
<dbReference type="Pfam" id="PF13560">
    <property type="entry name" value="HTH_31"/>
    <property type="match status" value="1"/>
</dbReference>
<evidence type="ECO:0000256" key="1">
    <source>
        <dbReference type="ARBA" id="ARBA00023125"/>
    </source>
</evidence>
<keyword evidence="1" id="KW-0238">DNA-binding</keyword>
<proteinExistence type="predicted"/>
<dbReference type="RefSeq" id="WP_188644854.1">
    <property type="nucleotide sequence ID" value="NZ_BMKL01000001.1"/>
</dbReference>
<accession>A0ABQ1SAK0</accession>
<keyword evidence="4" id="KW-1185">Reference proteome</keyword>
<dbReference type="Pfam" id="PF07238">
    <property type="entry name" value="PilZ"/>
    <property type="match status" value="1"/>
</dbReference>
<dbReference type="PROSITE" id="PS50943">
    <property type="entry name" value="HTH_CROC1"/>
    <property type="match status" value="1"/>
</dbReference>